<feature type="signal peptide" evidence="10">
    <location>
        <begin position="1"/>
        <end position="27"/>
    </location>
</feature>
<dbReference type="Pfam" id="PF00334">
    <property type="entry name" value="NDK"/>
    <property type="match status" value="1"/>
</dbReference>
<evidence type="ECO:0000256" key="3">
    <source>
        <dbReference type="ARBA" id="ARBA00008142"/>
    </source>
</evidence>
<keyword evidence="13" id="KW-1185">Reference proteome</keyword>
<comment type="similarity">
    <text evidence="3 8 9">Belongs to the NDK family.</text>
</comment>
<dbReference type="SMART" id="SM00562">
    <property type="entry name" value="NDK"/>
    <property type="match status" value="1"/>
</dbReference>
<feature type="binding site" evidence="8">
    <location>
        <position position="41"/>
    </location>
    <ligand>
        <name>ATP</name>
        <dbReference type="ChEBI" id="CHEBI:30616"/>
    </ligand>
</feature>
<dbReference type="Gene3D" id="3.30.70.141">
    <property type="entry name" value="Nucleoside diphosphate kinase-like domain"/>
    <property type="match status" value="1"/>
</dbReference>
<comment type="catalytic activity">
    <reaction evidence="1">
        <text>a 2'-deoxyribonucleoside 5'-diphosphate + ATP = a 2'-deoxyribonucleoside 5'-triphosphate + ADP</text>
        <dbReference type="Rhea" id="RHEA:44640"/>
        <dbReference type="ChEBI" id="CHEBI:30616"/>
        <dbReference type="ChEBI" id="CHEBI:61560"/>
        <dbReference type="ChEBI" id="CHEBI:73316"/>
        <dbReference type="ChEBI" id="CHEBI:456216"/>
        <dbReference type="EC" id="2.7.4.6"/>
    </reaction>
</comment>
<feature type="binding site" evidence="8">
    <location>
        <position position="89"/>
    </location>
    <ligand>
        <name>ATP</name>
        <dbReference type="ChEBI" id="CHEBI:30616"/>
    </ligand>
</feature>
<evidence type="ECO:0000313" key="12">
    <source>
        <dbReference type="EMBL" id="KAK3220272.1"/>
    </source>
</evidence>
<evidence type="ECO:0000256" key="8">
    <source>
        <dbReference type="PROSITE-ProRule" id="PRU00706"/>
    </source>
</evidence>
<feature type="domain" description="Nucleoside diphosphate kinase-like" evidence="11">
    <location>
        <begin position="33"/>
        <end position="173"/>
    </location>
</feature>
<sequence>MSLGVGGFRFLCLFVLLCISFFIRTSSEGSVEKEKTIALIKPDGVSGNYTDGIKRVILESGFSILRETIVQLDEDKAANFYAEHSSRTFFSSLIKYMTSGPVLVMVLEKENAIADWRGLIGPTDARKAKITHPHSVRAMCGLDSEKNCVHGSDSALSAQREMSFFFKGMSSGGGFDKDAGTHTQDNTSENKSICSSQLNVVFNVSSMIVSL</sequence>
<proteinExistence type="inferred from homology"/>
<evidence type="ECO:0000256" key="7">
    <source>
        <dbReference type="ARBA" id="ARBA00022840"/>
    </source>
</evidence>
<name>A0AAE0AMM5_9ROSI</name>
<protein>
    <recommendedName>
        <fullName evidence="11">Nucleoside diphosphate kinase-like domain-containing protein</fullName>
    </recommendedName>
</protein>
<dbReference type="EMBL" id="JANJYJ010000004">
    <property type="protein sequence ID" value="KAK3220272.1"/>
    <property type="molecule type" value="Genomic_DNA"/>
</dbReference>
<evidence type="ECO:0000259" key="11">
    <source>
        <dbReference type="SMART" id="SM00562"/>
    </source>
</evidence>
<keyword evidence="5" id="KW-0547">Nucleotide-binding</keyword>
<reference evidence="12" key="1">
    <citation type="journal article" date="2023" name="Plant J.">
        <title>Genome sequences and population genomics provide insights into the demographic history, inbreeding, and mutation load of two 'living fossil' tree species of Dipteronia.</title>
        <authorList>
            <person name="Feng Y."/>
            <person name="Comes H.P."/>
            <person name="Chen J."/>
            <person name="Zhu S."/>
            <person name="Lu R."/>
            <person name="Zhang X."/>
            <person name="Li P."/>
            <person name="Qiu J."/>
            <person name="Olsen K.M."/>
            <person name="Qiu Y."/>
        </authorList>
    </citation>
    <scope>NUCLEOTIDE SEQUENCE</scope>
    <source>
        <strain evidence="12">NBL</strain>
    </source>
</reference>
<accession>A0AAE0AMM5</accession>
<evidence type="ECO:0000256" key="10">
    <source>
        <dbReference type="SAM" id="SignalP"/>
    </source>
</evidence>
<keyword evidence="6" id="KW-0418">Kinase</keyword>
<dbReference type="GO" id="GO:0006228">
    <property type="term" value="P:UTP biosynthetic process"/>
    <property type="evidence" value="ECO:0007669"/>
    <property type="project" value="InterPro"/>
</dbReference>
<feature type="binding site" evidence="8">
    <location>
        <position position="123"/>
    </location>
    <ligand>
        <name>ATP</name>
        <dbReference type="ChEBI" id="CHEBI:30616"/>
    </ligand>
</feature>
<comment type="catalytic activity">
    <reaction evidence="2">
        <text>a ribonucleoside 5'-diphosphate + ATP = a ribonucleoside 5'-triphosphate + ADP</text>
        <dbReference type="Rhea" id="RHEA:18113"/>
        <dbReference type="ChEBI" id="CHEBI:30616"/>
        <dbReference type="ChEBI" id="CHEBI:57930"/>
        <dbReference type="ChEBI" id="CHEBI:61557"/>
        <dbReference type="ChEBI" id="CHEBI:456216"/>
        <dbReference type="EC" id="2.7.4.6"/>
    </reaction>
</comment>
<dbReference type="Proteomes" id="UP001281410">
    <property type="component" value="Unassembled WGS sequence"/>
</dbReference>
<dbReference type="SUPFAM" id="SSF54919">
    <property type="entry name" value="Nucleoside diphosphate kinase, NDK"/>
    <property type="match status" value="1"/>
</dbReference>
<feature type="binding site" evidence="8">
    <location>
        <position position="117"/>
    </location>
    <ligand>
        <name>ATP</name>
        <dbReference type="ChEBI" id="CHEBI:30616"/>
    </ligand>
</feature>
<keyword evidence="4" id="KW-0808">Transferase</keyword>
<feature type="binding site" evidence="8">
    <location>
        <position position="147"/>
    </location>
    <ligand>
        <name>ATP</name>
        <dbReference type="ChEBI" id="CHEBI:30616"/>
    </ligand>
</feature>
<dbReference type="GO" id="GO:0006241">
    <property type="term" value="P:CTP biosynthetic process"/>
    <property type="evidence" value="ECO:0007669"/>
    <property type="project" value="InterPro"/>
</dbReference>
<dbReference type="GO" id="GO:0004550">
    <property type="term" value="F:nucleoside diphosphate kinase activity"/>
    <property type="evidence" value="ECO:0007669"/>
    <property type="project" value="UniProtKB-EC"/>
</dbReference>
<dbReference type="PANTHER" id="PTHR46161">
    <property type="entry name" value="NUCLEOSIDE DIPHOSPHATE KINASE"/>
    <property type="match status" value="1"/>
</dbReference>
<feature type="chain" id="PRO_5041966029" description="Nucleoside diphosphate kinase-like domain-containing protein" evidence="10">
    <location>
        <begin position="28"/>
        <end position="211"/>
    </location>
</feature>
<dbReference type="PROSITE" id="PS51374">
    <property type="entry name" value="NDPK_LIKE"/>
    <property type="match status" value="1"/>
</dbReference>
<organism evidence="12 13">
    <name type="scientific">Dipteronia sinensis</name>
    <dbReference type="NCBI Taxonomy" id="43782"/>
    <lineage>
        <taxon>Eukaryota</taxon>
        <taxon>Viridiplantae</taxon>
        <taxon>Streptophyta</taxon>
        <taxon>Embryophyta</taxon>
        <taxon>Tracheophyta</taxon>
        <taxon>Spermatophyta</taxon>
        <taxon>Magnoliopsida</taxon>
        <taxon>eudicotyledons</taxon>
        <taxon>Gunneridae</taxon>
        <taxon>Pentapetalae</taxon>
        <taxon>rosids</taxon>
        <taxon>malvids</taxon>
        <taxon>Sapindales</taxon>
        <taxon>Sapindaceae</taxon>
        <taxon>Hippocastanoideae</taxon>
        <taxon>Acereae</taxon>
        <taxon>Dipteronia</taxon>
    </lineage>
</organism>
<evidence type="ECO:0000256" key="4">
    <source>
        <dbReference type="ARBA" id="ARBA00022679"/>
    </source>
</evidence>
<keyword evidence="10" id="KW-0732">Signal</keyword>
<evidence type="ECO:0000313" key="13">
    <source>
        <dbReference type="Proteomes" id="UP001281410"/>
    </source>
</evidence>
<evidence type="ECO:0000256" key="9">
    <source>
        <dbReference type="RuleBase" id="RU004011"/>
    </source>
</evidence>
<evidence type="ECO:0000256" key="1">
    <source>
        <dbReference type="ARBA" id="ARBA00000082"/>
    </source>
</evidence>
<dbReference type="InterPro" id="IPR001564">
    <property type="entry name" value="Nucleoside_diP_kinase"/>
</dbReference>
<feature type="binding site" evidence="8">
    <location>
        <position position="137"/>
    </location>
    <ligand>
        <name>ATP</name>
        <dbReference type="ChEBI" id="CHEBI:30616"/>
    </ligand>
</feature>
<evidence type="ECO:0000256" key="6">
    <source>
        <dbReference type="ARBA" id="ARBA00022777"/>
    </source>
</evidence>
<dbReference type="PANTHER" id="PTHR46161:SF3">
    <property type="entry name" value="NUCLEOSIDE DIPHOSPHATE KINASE DDB_G0292928-RELATED"/>
    <property type="match status" value="1"/>
</dbReference>
<feature type="active site" description="Pros-phosphohistidine intermediate" evidence="8">
    <location>
        <position position="150"/>
    </location>
</feature>
<dbReference type="AlphaFoldDB" id="A0AAE0AMM5"/>
<dbReference type="PRINTS" id="PR01243">
    <property type="entry name" value="NUCDPKINASE"/>
</dbReference>
<keyword evidence="7" id="KW-0067">ATP-binding</keyword>
<gene>
    <name evidence="12" type="ORF">Dsin_014242</name>
</gene>
<evidence type="ECO:0000256" key="2">
    <source>
        <dbReference type="ARBA" id="ARBA00000937"/>
    </source>
</evidence>
<dbReference type="GO" id="GO:0006183">
    <property type="term" value="P:GTP biosynthetic process"/>
    <property type="evidence" value="ECO:0007669"/>
    <property type="project" value="InterPro"/>
</dbReference>
<comment type="caution">
    <text evidence="12">The sequence shown here is derived from an EMBL/GenBank/DDBJ whole genome shotgun (WGS) entry which is preliminary data.</text>
</comment>
<dbReference type="InterPro" id="IPR036850">
    <property type="entry name" value="NDK-like_dom_sf"/>
</dbReference>
<dbReference type="InterPro" id="IPR034907">
    <property type="entry name" value="NDK-like_dom"/>
</dbReference>
<evidence type="ECO:0000256" key="5">
    <source>
        <dbReference type="ARBA" id="ARBA00022741"/>
    </source>
</evidence>
<dbReference type="GO" id="GO:0005524">
    <property type="term" value="F:ATP binding"/>
    <property type="evidence" value="ECO:0007669"/>
    <property type="project" value="UniProtKB-KW"/>
</dbReference>